<comment type="similarity">
    <text evidence="1">Belongs to the DprA/Smf family.</text>
</comment>
<protein>
    <submittedName>
        <fullName evidence="3">DNA-processing protein DprA</fullName>
    </submittedName>
</protein>
<keyword evidence="4" id="KW-1185">Reference proteome</keyword>
<name>A0ABW4HPY9_9BACI</name>
<dbReference type="InterPro" id="IPR057666">
    <property type="entry name" value="DrpA_SLOG"/>
</dbReference>
<evidence type="ECO:0000313" key="4">
    <source>
        <dbReference type="Proteomes" id="UP001597221"/>
    </source>
</evidence>
<gene>
    <name evidence="3" type="primary">dprA</name>
    <name evidence="3" type="ORF">ACFSBH_08435</name>
</gene>
<dbReference type="Gene3D" id="3.40.50.450">
    <property type="match status" value="1"/>
</dbReference>
<dbReference type="EMBL" id="JBHUDE010000040">
    <property type="protein sequence ID" value="MFD1607678.1"/>
    <property type="molecule type" value="Genomic_DNA"/>
</dbReference>
<dbReference type="Proteomes" id="UP001597221">
    <property type="component" value="Unassembled WGS sequence"/>
</dbReference>
<organism evidence="3 4">
    <name type="scientific">Oceanobacillus luteolus</name>
    <dbReference type="NCBI Taxonomy" id="1274358"/>
    <lineage>
        <taxon>Bacteria</taxon>
        <taxon>Bacillati</taxon>
        <taxon>Bacillota</taxon>
        <taxon>Bacilli</taxon>
        <taxon>Bacillales</taxon>
        <taxon>Bacillaceae</taxon>
        <taxon>Oceanobacillus</taxon>
    </lineage>
</organism>
<dbReference type="PANTHER" id="PTHR43022">
    <property type="entry name" value="PROTEIN SMF"/>
    <property type="match status" value="1"/>
</dbReference>
<evidence type="ECO:0000256" key="1">
    <source>
        <dbReference type="ARBA" id="ARBA00006525"/>
    </source>
</evidence>
<sequence length="305" mass="34728">MKRTRYRLIHLSMTNLLSRRLLRQFLSKDPTLSSIYEFSPAELNLHYSIPMKTATHLYQTLRDPHLRKIVIDALNTYKIITIVDETYPAVLRTIKDAPMVLYCLGDIEILKQNKLLSVIGSRKPSMEARPKMDYILTPLVKEHWVIVSGMARGIDGYAHELALKLKGRTIAILGGGFEYIYPSEHIPLFKEIVQTGLVISEYPPFTKPARYHFPERNRIISGLSFGTLVIEAMEKSGTMITVDQALEQGREVFAVPGSPLIQQTKGCHLLIQEGAKLTHHANDIREEWLRQQEYGKENTAVSTSN</sequence>
<dbReference type="PANTHER" id="PTHR43022:SF1">
    <property type="entry name" value="PROTEIN SMF"/>
    <property type="match status" value="1"/>
</dbReference>
<dbReference type="Pfam" id="PF02481">
    <property type="entry name" value="DNA_processg_A"/>
    <property type="match status" value="1"/>
</dbReference>
<feature type="domain" description="Smf/DprA SLOG" evidence="2">
    <location>
        <begin position="78"/>
        <end position="287"/>
    </location>
</feature>
<dbReference type="SUPFAM" id="SSF102405">
    <property type="entry name" value="MCP/YpsA-like"/>
    <property type="match status" value="1"/>
</dbReference>
<reference evidence="4" key="1">
    <citation type="journal article" date="2019" name="Int. J. Syst. Evol. Microbiol.">
        <title>The Global Catalogue of Microorganisms (GCM) 10K type strain sequencing project: providing services to taxonomists for standard genome sequencing and annotation.</title>
        <authorList>
            <consortium name="The Broad Institute Genomics Platform"/>
            <consortium name="The Broad Institute Genome Sequencing Center for Infectious Disease"/>
            <person name="Wu L."/>
            <person name="Ma J."/>
        </authorList>
    </citation>
    <scope>NUCLEOTIDE SEQUENCE [LARGE SCALE GENOMIC DNA]</scope>
    <source>
        <strain evidence="4">CGMCC 1.12376</strain>
    </source>
</reference>
<evidence type="ECO:0000259" key="2">
    <source>
        <dbReference type="Pfam" id="PF02481"/>
    </source>
</evidence>
<dbReference type="NCBIfam" id="TIGR00732">
    <property type="entry name" value="dprA"/>
    <property type="match status" value="1"/>
</dbReference>
<accession>A0ABW4HPY9</accession>
<dbReference type="RefSeq" id="WP_251510796.1">
    <property type="nucleotide sequence ID" value="NZ_JAMBON010000001.1"/>
</dbReference>
<dbReference type="InterPro" id="IPR003488">
    <property type="entry name" value="DprA"/>
</dbReference>
<proteinExistence type="inferred from homology"/>
<comment type="caution">
    <text evidence="3">The sequence shown here is derived from an EMBL/GenBank/DDBJ whole genome shotgun (WGS) entry which is preliminary data.</text>
</comment>
<evidence type="ECO:0000313" key="3">
    <source>
        <dbReference type="EMBL" id="MFD1607678.1"/>
    </source>
</evidence>